<sequence length="57" mass="5951">MAVAARHQVTRGACSHAPPIKTPTNPDPAARLDPYGKIPGIKFSANRVSKAEAIAAE</sequence>
<keyword evidence="3" id="KW-1185">Reference proteome</keyword>
<evidence type="ECO:0000313" key="3">
    <source>
        <dbReference type="Proteomes" id="UP000037178"/>
    </source>
</evidence>
<dbReference type="Proteomes" id="UP000037178">
    <property type="component" value="Unassembled WGS sequence"/>
</dbReference>
<gene>
    <name evidence="2" type="ORF">AIOL_000532</name>
</gene>
<dbReference type="AlphaFoldDB" id="A0A0J9EFC4"/>
<reference evidence="2 3" key="1">
    <citation type="submission" date="2015-06" db="EMBL/GenBank/DDBJ databases">
        <title>Draft genome sequence of an Alphaproteobacteria species associated to the Mediterranean sponge Oscarella lobularis.</title>
        <authorList>
            <person name="Jourda C."/>
            <person name="Santini S."/>
            <person name="Claverie J.-M."/>
        </authorList>
    </citation>
    <scope>NUCLEOTIDE SEQUENCE [LARGE SCALE GENOMIC DNA]</scope>
    <source>
        <strain evidence="2">IGS</strain>
    </source>
</reference>
<proteinExistence type="predicted"/>
<feature type="region of interest" description="Disordered" evidence="1">
    <location>
        <begin position="1"/>
        <end position="30"/>
    </location>
</feature>
<dbReference type="EMBL" id="LFTY01000001">
    <property type="protein sequence ID" value="KMW60379.1"/>
    <property type="molecule type" value="Genomic_DNA"/>
</dbReference>
<accession>A0A0J9EFC4</accession>
<evidence type="ECO:0000313" key="2">
    <source>
        <dbReference type="EMBL" id="KMW60379.1"/>
    </source>
</evidence>
<comment type="caution">
    <text evidence="2">The sequence shown here is derived from an EMBL/GenBank/DDBJ whole genome shotgun (WGS) entry which is preliminary data.</text>
</comment>
<evidence type="ECO:0000256" key="1">
    <source>
        <dbReference type="SAM" id="MobiDB-lite"/>
    </source>
</evidence>
<dbReference type="RefSeq" id="WP_160314392.1">
    <property type="nucleotide sequence ID" value="NZ_LFTY01000001.1"/>
</dbReference>
<organism evidence="2 3">
    <name type="scientific">Candidatus Rhodobacter oscarellae</name>
    <dbReference type="NCBI Taxonomy" id="1675527"/>
    <lineage>
        <taxon>Bacteria</taxon>
        <taxon>Pseudomonadati</taxon>
        <taxon>Pseudomonadota</taxon>
        <taxon>Alphaproteobacteria</taxon>
        <taxon>Rhodobacterales</taxon>
        <taxon>Rhodobacter group</taxon>
        <taxon>Rhodobacter</taxon>
    </lineage>
</organism>
<protein>
    <submittedName>
        <fullName evidence="2">Uncharacterized protein</fullName>
    </submittedName>
</protein>
<dbReference type="STRING" id="1675527.AIOL_000532"/>
<dbReference type="PATRIC" id="fig|1675527.3.peg.590"/>
<name>A0A0J9EFC4_9RHOB</name>